<organism evidence="11 12">
    <name type="scientific">Bordetella petrii (strain ATCC BAA-461 / DSM 12804 / CCUG 43448 / CIP 107267 / Se-1111R)</name>
    <dbReference type="NCBI Taxonomy" id="340100"/>
    <lineage>
        <taxon>Bacteria</taxon>
        <taxon>Pseudomonadati</taxon>
        <taxon>Pseudomonadota</taxon>
        <taxon>Betaproteobacteria</taxon>
        <taxon>Burkholderiales</taxon>
        <taxon>Alcaligenaceae</taxon>
        <taxon>Bordetella</taxon>
    </lineage>
</organism>
<dbReference type="AlphaFoldDB" id="A9IKP4"/>
<dbReference type="NCBIfam" id="TIGR03824">
    <property type="entry name" value="FlgM_jcvi"/>
    <property type="match status" value="1"/>
</dbReference>
<feature type="domain" description="Anti-sigma-28 factor FlgM C-terminal" evidence="10">
    <location>
        <begin position="63"/>
        <end position="112"/>
    </location>
</feature>
<dbReference type="GO" id="GO:0045892">
    <property type="term" value="P:negative regulation of DNA-templated transcription"/>
    <property type="evidence" value="ECO:0007669"/>
    <property type="project" value="InterPro"/>
</dbReference>
<dbReference type="Proteomes" id="UP000001225">
    <property type="component" value="Chromosome"/>
</dbReference>
<feature type="compositionally biased region" description="Low complexity" evidence="9">
    <location>
        <begin position="46"/>
        <end position="62"/>
    </location>
</feature>
<keyword evidence="5" id="KW-0805">Transcription regulation</keyword>
<evidence type="ECO:0000256" key="6">
    <source>
        <dbReference type="ARBA" id="ARBA00023163"/>
    </source>
</evidence>
<dbReference type="InterPro" id="IPR007412">
    <property type="entry name" value="FlgM"/>
</dbReference>
<keyword evidence="4" id="KW-1005">Bacterial flagellum biogenesis</keyword>
<dbReference type="SUPFAM" id="SSF101498">
    <property type="entry name" value="Anti-sigma factor FlgM"/>
    <property type="match status" value="1"/>
</dbReference>
<protein>
    <recommendedName>
        <fullName evidence="2">Negative regulator of flagellin synthesis</fullName>
    </recommendedName>
    <alternativeName>
        <fullName evidence="8">Anti-sigma-28 factor</fullName>
    </alternativeName>
</protein>
<feature type="region of interest" description="Disordered" evidence="9">
    <location>
        <begin position="27"/>
        <end position="63"/>
    </location>
</feature>
<evidence type="ECO:0000256" key="4">
    <source>
        <dbReference type="ARBA" id="ARBA00022795"/>
    </source>
</evidence>
<evidence type="ECO:0000256" key="2">
    <source>
        <dbReference type="ARBA" id="ARBA00017823"/>
    </source>
</evidence>
<keyword evidence="11" id="KW-0969">Cilium</keyword>
<dbReference type="InterPro" id="IPR031316">
    <property type="entry name" value="FlgM_C"/>
</dbReference>
<evidence type="ECO:0000256" key="1">
    <source>
        <dbReference type="ARBA" id="ARBA00005322"/>
    </source>
</evidence>
<dbReference type="Pfam" id="PF04316">
    <property type="entry name" value="FlgM"/>
    <property type="match status" value="1"/>
</dbReference>
<comment type="similarity">
    <text evidence="1">Belongs to the FlgM family.</text>
</comment>
<evidence type="ECO:0000256" key="8">
    <source>
        <dbReference type="ARBA" id="ARBA00030117"/>
    </source>
</evidence>
<proteinExistence type="inferred from homology"/>
<reference evidence="11 12" key="1">
    <citation type="journal article" date="2008" name="BMC Genomics">
        <title>The missing link: Bordetella petrii is endowed with both the metabolic versatility of environmental bacteria and virulence traits of pathogenic Bordetellae.</title>
        <authorList>
            <person name="Gross R."/>
            <person name="Guzman C.A."/>
            <person name="Sebaihia M."/>
            <person name="Martins Dos Santos V.A."/>
            <person name="Pieper D.H."/>
            <person name="Koebnik R."/>
            <person name="Lechner M."/>
            <person name="Bartels D."/>
            <person name="Buhrmester J."/>
            <person name="Choudhuri J.V."/>
            <person name="Ebensen T."/>
            <person name="Gaigalat L."/>
            <person name="Herrmann S."/>
            <person name="Khachane A.N."/>
            <person name="Larisch C."/>
            <person name="Link S."/>
            <person name="Linke B."/>
            <person name="Meyer F."/>
            <person name="Mormann S."/>
            <person name="Nakunst D."/>
            <person name="Rueckert C."/>
            <person name="Schneiker-Bekel S."/>
            <person name="Schulze K."/>
            <person name="Vorhoelter F.J."/>
            <person name="Yevsa T."/>
            <person name="Engle J.T."/>
            <person name="Goldman W.E."/>
            <person name="Puehler A."/>
            <person name="Goebel U.B."/>
            <person name="Goesmann A."/>
            <person name="Bloecker H."/>
            <person name="Kaiser O."/>
            <person name="Martinez-Arias R."/>
        </authorList>
    </citation>
    <scope>NUCLEOTIDE SEQUENCE [LARGE SCALE GENOMIC DNA]</scope>
    <source>
        <strain evidence="12">ATCC BAA-461 / DSM 12804 / CCUG 43448 / CIP 107267 / Se-1111R</strain>
    </source>
</reference>
<keyword evidence="6" id="KW-0804">Transcription</keyword>
<keyword evidence="3" id="KW-0678">Repressor</keyword>
<keyword evidence="11" id="KW-0282">Flagellum</keyword>
<keyword evidence="12" id="KW-1185">Reference proteome</keyword>
<dbReference type="InterPro" id="IPR035890">
    <property type="entry name" value="Anti-sigma-28_factor_FlgM_sf"/>
</dbReference>
<evidence type="ECO:0000256" key="5">
    <source>
        <dbReference type="ARBA" id="ARBA00023015"/>
    </source>
</evidence>
<name>A9IKP4_BORPD</name>
<evidence type="ECO:0000256" key="7">
    <source>
        <dbReference type="ARBA" id="ARBA00024739"/>
    </source>
</evidence>
<evidence type="ECO:0000256" key="3">
    <source>
        <dbReference type="ARBA" id="ARBA00022491"/>
    </source>
</evidence>
<dbReference type="STRING" id="94624.Bpet2117"/>
<dbReference type="eggNOG" id="COG2747">
    <property type="taxonomic scope" value="Bacteria"/>
</dbReference>
<comment type="function">
    <text evidence="7">Responsible for the coupling of flagellin expression to flagellar assembly by preventing expression of the flagellin genes when a component of the middle class of proteins is defective. It negatively regulates flagellar genes by inhibiting the activity of FliA by directly binding to FliA.</text>
</comment>
<keyword evidence="11" id="KW-0966">Cell projection</keyword>
<dbReference type="EMBL" id="AM902716">
    <property type="protein sequence ID" value="CAP42458.1"/>
    <property type="molecule type" value="Genomic_DNA"/>
</dbReference>
<dbReference type="KEGG" id="bpt:Bpet2117"/>
<sequence length="120" mass="11997">MSFTHSARDPFFAGKLTPCPAETALKIIPSSSRPVGAQAPGGRADTPAGAAPSTASSGATSAQVALSPASRQLLALQDGSSDIDVERVAAIRAAIASGQLQIDAGRIADSLIASARDLVK</sequence>
<evidence type="ECO:0000313" key="12">
    <source>
        <dbReference type="Proteomes" id="UP000001225"/>
    </source>
</evidence>
<evidence type="ECO:0000313" key="11">
    <source>
        <dbReference type="EMBL" id="CAP42458.1"/>
    </source>
</evidence>
<dbReference type="GO" id="GO:0044781">
    <property type="term" value="P:bacterial-type flagellum organization"/>
    <property type="evidence" value="ECO:0007669"/>
    <property type="project" value="UniProtKB-KW"/>
</dbReference>
<evidence type="ECO:0000259" key="10">
    <source>
        <dbReference type="Pfam" id="PF04316"/>
    </source>
</evidence>
<gene>
    <name evidence="11" type="primary">flgM</name>
    <name evidence="11" type="ordered locus">Bpet2117</name>
</gene>
<evidence type="ECO:0000256" key="9">
    <source>
        <dbReference type="SAM" id="MobiDB-lite"/>
    </source>
</evidence>
<accession>A9IKP4</accession>